<evidence type="ECO:0000256" key="1">
    <source>
        <dbReference type="ARBA" id="ARBA00010307"/>
    </source>
</evidence>
<keyword evidence="3" id="KW-0653">Protein transport</keyword>
<dbReference type="InterPro" id="IPR007681">
    <property type="entry name" value="Mog1"/>
</dbReference>
<dbReference type="EMBL" id="CP120630">
    <property type="protein sequence ID" value="WEW60606.1"/>
    <property type="molecule type" value="Genomic_DNA"/>
</dbReference>
<dbReference type="AlphaFoldDB" id="A0AAF0DNG7"/>
<accession>A0AAF0DNG7</accession>
<evidence type="ECO:0000256" key="3">
    <source>
        <dbReference type="ARBA" id="ARBA00022927"/>
    </source>
</evidence>
<evidence type="ECO:0000313" key="4">
    <source>
        <dbReference type="EMBL" id="WEW60606.1"/>
    </source>
</evidence>
<evidence type="ECO:0000313" key="5">
    <source>
        <dbReference type="Proteomes" id="UP001219355"/>
    </source>
</evidence>
<keyword evidence="5" id="KW-1185">Reference proteome</keyword>
<sequence length="221" mass="24245">MVQAQTTTPGYIPTPLFGGAMTADIPEGFKDMSTVRPVPDNQEVFASSSTDTSIIIELLQRLERDSPAMRAAMSDIPGAQSSSSSSEVDDDALAVLAHIHDICRANNDRFELVDPPKLHPVRYIPEPTYTCEVKIFSPAVVRDASSGATRSYDRVATTCLFMVRLVLQDTDMLVHVNVPQTEFVRSGDLNALASEEMKAREALEQIMHTLKILDFGLFAKA</sequence>
<dbReference type="Proteomes" id="UP001219355">
    <property type="component" value="Chromosome 4"/>
</dbReference>
<dbReference type="SUPFAM" id="SSF55724">
    <property type="entry name" value="Mog1p/PsbP-like"/>
    <property type="match status" value="1"/>
</dbReference>
<dbReference type="GO" id="GO:0005085">
    <property type="term" value="F:guanyl-nucleotide exchange factor activity"/>
    <property type="evidence" value="ECO:0007669"/>
    <property type="project" value="TreeGrafter"/>
</dbReference>
<reference evidence="4" key="1">
    <citation type="submission" date="2023-03" db="EMBL/GenBank/DDBJ databases">
        <title>Emydomyces testavorans Genome Sequence.</title>
        <authorList>
            <person name="Hoyer L."/>
        </authorList>
    </citation>
    <scope>NUCLEOTIDE SEQUENCE</scope>
    <source>
        <strain evidence="4">16-2883</strain>
    </source>
</reference>
<dbReference type="Gene3D" id="3.40.1000.10">
    <property type="entry name" value="Mog1/PsbP, alpha/beta/alpha sandwich"/>
    <property type="match status" value="1"/>
</dbReference>
<comment type="similarity">
    <text evidence="1">Belongs to the MOG1 family.</text>
</comment>
<keyword evidence="2" id="KW-0813">Transport</keyword>
<dbReference type="InterPro" id="IPR016123">
    <property type="entry name" value="Mog1/PsbP_a/b/a-sand"/>
</dbReference>
<proteinExistence type="inferred from homology"/>
<dbReference type="PANTHER" id="PTHR15837">
    <property type="entry name" value="RAN GUANINE NUCLEOTIDE RELEASE FACTOR"/>
    <property type="match status" value="1"/>
</dbReference>
<dbReference type="Pfam" id="PF04603">
    <property type="entry name" value="Mog1"/>
    <property type="match status" value="1"/>
</dbReference>
<gene>
    <name evidence="4" type="ORF">PRK78_006093</name>
</gene>
<evidence type="ECO:0000256" key="2">
    <source>
        <dbReference type="ARBA" id="ARBA00022448"/>
    </source>
</evidence>
<dbReference type="GO" id="GO:0005634">
    <property type="term" value="C:nucleus"/>
    <property type="evidence" value="ECO:0007669"/>
    <property type="project" value="TreeGrafter"/>
</dbReference>
<dbReference type="GO" id="GO:0031267">
    <property type="term" value="F:small GTPase binding"/>
    <property type="evidence" value="ECO:0007669"/>
    <property type="project" value="TreeGrafter"/>
</dbReference>
<name>A0AAF0DNG7_9EURO</name>
<evidence type="ECO:0008006" key="6">
    <source>
        <dbReference type="Google" id="ProtNLM"/>
    </source>
</evidence>
<organism evidence="4 5">
    <name type="scientific">Emydomyces testavorans</name>
    <dbReference type="NCBI Taxonomy" id="2070801"/>
    <lineage>
        <taxon>Eukaryota</taxon>
        <taxon>Fungi</taxon>
        <taxon>Dikarya</taxon>
        <taxon>Ascomycota</taxon>
        <taxon>Pezizomycotina</taxon>
        <taxon>Eurotiomycetes</taxon>
        <taxon>Eurotiomycetidae</taxon>
        <taxon>Onygenales</taxon>
        <taxon>Nannizziopsiaceae</taxon>
        <taxon>Emydomyces</taxon>
    </lineage>
</organism>
<protein>
    <recommendedName>
        <fullName evidence="6">Mog1p/PsbP-like protein</fullName>
    </recommendedName>
</protein>
<dbReference type="GO" id="GO:0006606">
    <property type="term" value="P:protein import into nucleus"/>
    <property type="evidence" value="ECO:0007669"/>
    <property type="project" value="TreeGrafter"/>
</dbReference>
<dbReference type="PANTHER" id="PTHR15837:SF0">
    <property type="entry name" value="RAN GUANINE NUCLEOTIDE RELEASE FACTOR"/>
    <property type="match status" value="1"/>
</dbReference>